<sequence length="85" mass="9942">MRCDRRRWRDTPTEGIPRNALLHPRTPGEVDSREERLSCAEHPRRESPAGVEFMTATHVKEGGSRRCVRGFELRVEEEKLMRSHC</sequence>
<evidence type="ECO:0000256" key="1">
    <source>
        <dbReference type="SAM" id="MobiDB-lite"/>
    </source>
</evidence>
<comment type="caution">
    <text evidence="2">The sequence shown here is derived from an EMBL/GenBank/DDBJ whole genome shotgun (WGS) entry which is preliminary data.</text>
</comment>
<dbReference type="AlphaFoldDB" id="A0AAV7TBR9"/>
<name>A0AAV7TBR9_PLEWA</name>
<feature type="region of interest" description="Disordered" evidence="1">
    <location>
        <begin position="1"/>
        <end position="47"/>
    </location>
</feature>
<feature type="compositionally biased region" description="Basic and acidic residues" evidence="1">
    <location>
        <begin position="26"/>
        <end position="47"/>
    </location>
</feature>
<protein>
    <submittedName>
        <fullName evidence="2">Uncharacterized protein</fullName>
    </submittedName>
</protein>
<feature type="compositionally biased region" description="Basic and acidic residues" evidence="1">
    <location>
        <begin position="1"/>
        <end position="12"/>
    </location>
</feature>
<dbReference type="Proteomes" id="UP001066276">
    <property type="component" value="Chromosome 4_1"/>
</dbReference>
<evidence type="ECO:0000313" key="3">
    <source>
        <dbReference type="Proteomes" id="UP001066276"/>
    </source>
</evidence>
<evidence type="ECO:0000313" key="2">
    <source>
        <dbReference type="EMBL" id="KAJ1173312.1"/>
    </source>
</evidence>
<gene>
    <name evidence="2" type="ORF">NDU88_005148</name>
</gene>
<organism evidence="2 3">
    <name type="scientific">Pleurodeles waltl</name>
    <name type="common">Iberian ribbed newt</name>
    <dbReference type="NCBI Taxonomy" id="8319"/>
    <lineage>
        <taxon>Eukaryota</taxon>
        <taxon>Metazoa</taxon>
        <taxon>Chordata</taxon>
        <taxon>Craniata</taxon>
        <taxon>Vertebrata</taxon>
        <taxon>Euteleostomi</taxon>
        <taxon>Amphibia</taxon>
        <taxon>Batrachia</taxon>
        <taxon>Caudata</taxon>
        <taxon>Salamandroidea</taxon>
        <taxon>Salamandridae</taxon>
        <taxon>Pleurodelinae</taxon>
        <taxon>Pleurodeles</taxon>
    </lineage>
</organism>
<keyword evidence="3" id="KW-1185">Reference proteome</keyword>
<reference evidence="2" key="1">
    <citation type="journal article" date="2022" name="bioRxiv">
        <title>Sequencing and chromosome-scale assembly of the giantPleurodeles waltlgenome.</title>
        <authorList>
            <person name="Brown T."/>
            <person name="Elewa A."/>
            <person name="Iarovenko S."/>
            <person name="Subramanian E."/>
            <person name="Araus A.J."/>
            <person name="Petzold A."/>
            <person name="Susuki M."/>
            <person name="Suzuki K.-i.T."/>
            <person name="Hayashi T."/>
            <person name="Toyoda A."/>
            <person name="Oliveira C."/>
            <person name="Osipova E."/>
            <person name="Leigh N.D."/>
            <person name="Simon A."/>
            <person name="Yun M.H."/>
        </authorList>
    </citation>
    <scope>NUCLEOTIDE SEQUENCE</scope>
    <source>
        <strain evidence="2">20211129_DDA</strain>
        <tissue evidence="2">Liver</tissue>
    </source>
</reference>
<proteinExistence type="predicted"/>
<dbReference type="EMBL" id="JANPWB010000007">
    <property type="protein sequence ID" value="KAJ1173312.1"/>
    <property type="molecule type" value="Genomic_DNA"/>
</dbReference>
<accession>A0AAV7TBR9</accession>